<dbReference type="AlphaFoldDB" id="A0A382KGQ7"/>
<proteinExistence type="predicted"/>
<evidence type="ECO:0008006" key="2">
    <source>
        <dbReference type="Google" id="ProtNLM"/>
    </source>
</evidence>
<gene>
    <name evidence="1" type="ORF">METZ01_LOCUS276442</name>
</gene>
<dbReference type="InterPro" id="IPR027417">
    <property type="entry name" value="P-loop_NTPase"/>
</dbReference>
<dbReference type="SUPFAM" id="SSF52540">
    <property type="entry name" value="P-loop containing nucleoside triphosphate hydrolases"/>
    <property type="match status" value="1"/>
</dbReference>
<dbReference type="Gene3D" id="3.40.50.300">
    <property type="entry name" value="P-loop containing nucleotide triphosphate hydrolases"/>
    <property type="match status" value="1"/>
</dbReference>
<feature type="non-terminal residue" evidence="1">
    <location>
        <position position="274"/>
    </location>
</feature>
<evidence type="ECO:0000313" key="1">
    <source>
        <dbReference type="EMBL" id="SVC23588.1"/>
    </source>
</evidence>
<reference evidence="1" key="1">
    <citation type="submission" date="2018-05" db="EMBL/GenBank/DDBJ databases">
        <authorList>
            <person name="Lanie J.A."/>
            <person name="Ng W.-L."/>
            <person name="Kazmierczak K.M."/>
            <person name="Andrzejewski T.M."/>
            <person name="Davidsen T.M."/>
            <person name="Wayne K.J."/>
            <person name="Tettelin H."/>
            <person name="Glass J.I."/>
            <person name="Rusch D."/>
            <person name="Podicherti R."/>
            <person name="Tsui H.-C.T."/>
            <person name="Winkler M.E."/>
        </authorList>
    </citation>
    <scope>NUCLEOTIDE SEQUENCE</scope>
</reference>
<accession>A0A382KGQ7</accession>
<dbReference type="EMBL" id="UINC01080549">
    <property type="protein sequence ID" value="SVC23588.1"/>
    <property type="molecule type" value="Genomic_DNA"/>
</dbReference>
<organism evidence="1">
    <name type="scientific">marine metagenome</name>
    <dbReference type="NCBI Taxonomy" id="408172"/>
    <lineage>
        <taxon>unclassified sequences</taxon>
        <taxon>metagenomes</taxon>
        <taxon>ecological metagenomes</taxon>
    </lineage>
</organism>
<sequence length="274" mass="31258">MYTLKEILEDDSSPPEPIIDNGILLDGTILIIVGPAKSKKTFLTQNLALSIAMGNDFAGFKITKPKKVAYFLAEGGYYSNRERLIKMAENISPDNTDNFLIDYPSYILLNHQESYEVIYKTLKKWDAEVVIFDPLIRFHDAEENSANGISEVFSRIRQLIDELGISVILVHHTGKVETRGGRGSSAITGEYDSCLTIHKAQDDCIRLTYDMRHAEIPPSNQIRFNSDTFWFEKKDGILELLESSGGIMDKKELFEKYKRPRPTTYKHLKKLKQT</sequence>
<protein>
    <recommendedName>
        <fullName evidence="2">AAA+ ATPase domain-containing protein</fullName>
    </recommendedName>
</protein>
<name>A0A382KGQ7_9ZZZZ</name>
<dbReference type="Pfam" id="PF13481">
    <property type="entry name" value="AAA_25"/>
    <property type="match status" value="1"/>
</dbReference>